<dbReference type="SUPFAM" id="SSF55811">
    <property type="entry name" value="Nudix"/>
    <property type="match status" value="1"/>
</dbReference>
<dbReference type="EMBL" id="JBHUOS010000010">
    <property type="protein sequence ID" value="MFD2916489.1"/>
    <property type="molecule type" value="Genomic_DNA"/>
</dbReference>
<accession>A0ABW5ZTY0</accession>
<keyword evidence="1 2" id="KW-0378">Hydrolase</keyword>
<sequence length="230" mass="26519">MALQQDIKVAVDAVVFGYESKGNLSVLLIRRGVDPFKNTWALPGGLVLEHESLEAAVKRELKEETGVTMDYLEQLYTFGKPKRDPRNRVVSVSYFGLVRPNHFKIKADTDADEAKWFPVNDLPKLAFDHKTIFNTAEKRLKGKLLYQPIGFDLLSAEFPFSDLEHLYATILGQDIDRRNFRKKIMSFGFVEETNKIQQVRSGRPAKLFKFNKQKYDALLDNGFYFDIKFV</sequence>
<evidence type="ECO:0000259" key="3">
    <source>
        <dbReference type="PROSITE" id="PS51462"/>
    </source>
</evidence>
<dbReference type="PANTHER" id="PTHR43736:SF4">
    <property type="entry name" value="SLR1690 PROTEIN"/>
    <property type="match status" value="1"/>
</dbReference>
<dbReference type="InterPro" id="IPR054105">
    <property type="entry name" value="WHD_NrtR"/>
</dbReference>
<protein>
    <submittedName>
        <fullName evidence="4">NUDIX domain-containing protein</fullName>
    </submittedName>
</protein>
<dbReference type="Gene3D" id="1.10.10.10">
    <property type="entry name" value="Winged helix-like DNA-binding domain superfamily/Winged helix DNA-binding domain"/>
    <property type="match status" value="1"/>
</dbReference>
<evidence type="ECO:0000256" key="1">
    <source>
        <dbReference type="ARBA" id="ARBA00022801"/>
    </source>
</evidence>
<dbReference type="InterPro" id="IPR020084">
    <property type="entry name" value="NUDIX_hydrolase_CS"/>
</dbReference>
<comment type="caution">
    <text evidence="4">The sequence shown here is derived from an EMBL/GenBank/DDBJ whole genome shotgun (WGS) entry which is preliminary data.</text>
</comment>
<reference evidence="5" key="1">
    <citation type="journal article" date="2019" name="Int. J. Syst. Evol. Microbiol.">
        <title>The Global Catalogue of Microorganisms (GCM) 10K type strain sequencing project: providing services to taxonomists for standard genome sequencing and annotation.</title>
        <authorList>
            <consortium name="The Broad Institute Genomics Platform"/>
            <consortium name="The Broad Institute Genome Sequencing Center for Infectious Disease"/>
            <person name="Wu L."/>
            <person name="Ma J."/>
        </authorList>
    </citation>
    <scope>NUCLEOTIDE SEQUENCE [LARGE SCALE GENOMIC DNA]</scope>
    <source>
        <strain evidence="5">KCTC 32514</strain>
    </source>
</reference>
<dbReference type="PROSITE" id="PS51462">
    <property type="entry name" value="NUDIX"/>
    <property type="match status" value="1"/>
</dbReference>
<proteinExistence type="inferred from homology"/>
<dbReference type="CDD" id="cd18873">
    <property type="entry name" value="NUDIX_NadM_like"/>
    <property type="match status" value="1"/>
</dbReference>
<dbReference type="InterPro" id="IPR036388">
    <property type="entry name" value="WH-like_DNA-bd_sf"/>
</dbReference>
<evidence type="ECO:0000256" key="2">
    <source>
        <dbReference type="RuleBase" id="RU003476"/>
    </source>
</evidence>
<keyword evidence="5" id="KW-1185">Reference proteome</keyword>
<dbReference type="Gene3D" id="3.90.79.10">
    <property type="entry name" value="Nucleoside Triphosphate Pyrophosphohydrolase"/>
    <property type="match status" value="1"/>
</dbReference>
<dbReference type="Proteomes" id="UP001597548">
    <property type="component" value="Unassembled WGS sequence"/>
</dbReference>
<dbReference type="SUPFAM" id="SSF46785">
    <property type="entry name" value="Winged helix' DNA-binding domain"/>
    <property type="match status" value="1"/>
</dbReference>
<dbReference type="InterPro" id="IPR020476">
    <property type="entry name" value="Nudix_hydrolase"/>
</dbReference>
<dbReference type="InterPro" id="IPR015797">
    <property type="entry name" value="NUDIX_hydrolase-like_dom_sf"/>
</dbReference>
<feature type="domain" description="Nudix hydrolase" evidence="3">
    <location>
        <begin position="6"/>
        <end position="141"/>
    </location>
</feature>
<name>A0ABW5ZTY0_9FLAO</name>
<evidence type="ECO:0000313" key="4">
    <source>
        <dbReference type="EMBL" id="MFD2916489.1"/>
    </source>
</evidence>
<dbReference type="PANTHER" id="PTHR43736">
    <property type="entry name" value="ADP-RIBOSE PYROPHOSPHATASE"/>
    <property type="match status" value="1"/>
</dbReference>
<dbReference type="PROSITE" id="PS00893">
    <property type="entry name" value="NUDIX_BOX"/>
    <property type="match status" value="1"/>
</dbReference>
<dbReference type="InterPro" id="IPR000086">
    <property type="entry name" value="NUDIX_hydrolase_dom"/>
</dbReference>
<evidence type="ECO:0000313" key="5">
    <source>
        <dbReference type="Proteomes" id="UP001597548"/>
    </source>
</evidence>
<comment type="similarity">
    <text evidence="2">Belongs to the Nudix hydrolase family.</text>
</comment>
<dbReference type="Pfam" id="PF21906">
    <property type="entry name" value="WHD_NrtR"/>
    <property type="match status" value="1"/>
</dbReference>
<dbReference type="RefSeq" id="WP_194506643.1">
    <property type="nucleotide sequence ID" value="NZ_JADILU010000001.1"/>
</dbReference>
<organism evidence="4 5">
    <name type="scientific">Psychroserpens luteus</name>
    <dbReference type="NCBI Taxonomy" id="1434066"/>
    <lineage>
        <taxon>Bacteria</taxon>
        <taxon>Pseudomonadati</taxon>
        <taxon>Bacteroidota</taxon>
        <taxon>Flavobacteriia</taxon>
        <taxon>Flavobacteriales</taxon>
        <taxon>Flavobacteriaceae</taxon>
        <taxon>Psychroserpens</taxon>
    </lineage>
</organism>
<dbReference type="InterPro" id="IPR036390">
    <property type="entry name" value="WH_DNA-bd_sf"/>
</dbReference>
<dbReference type="Pfam" id="PF00293">
    <property type="entry name" value="NUDIX"/>
    <property type="match status" value="1"/>
</dbReference>
<dbReference type="PRINTS" id="PR00502">
    <property type="entry name" value="NUDIXFAMILY"/>
</dbReference>
<gene>
    <name evidence="4" type="ORF">ACFS29_12615</name>
</gene>